<accession>A0A9D1MJS4</accession>
<comment type="subcellular location">
    <subcellularLocation>
        <location evidence="1">Cell membrane</location>
        <topology evidence="1">Multi-pass membrane protein</topology>
    </subcellularLocation>
</comment>
<dbReference type="CDD" id="cd13124">
    <property type="entry name" value="MATE_SpoVB_like"/>
    <property type="match status" value="1"/>
</dbReference>
<dbReference type="InterPro" id="IPR050833">
    <property type="entry name" value="Poly_Biosynth_Transport"/>
</dbReference>
<name>A0A9D1MJS4_9FIRM</name>
<feature type="transmembrane region" description="Helical" evidence="6">
    <location>
        <begin position="416"/>
        <end position="436"/>
    </location>
</feature>
<evidence type="ECO:0000256" key="4">
    <source>
        <dbReference type="ARBA" id="ARBA00022989"/>
    </source>
</evidence>
<evidence type="ECO:0000256" key="1">
    <source>
        <dbReference type="ARBA" id="ARBA00004651"/>
    </source>
</evidence>
<dbReference type="Pfam" id="PF01943">
    <property type="entry name" value="Polysacc_synt"/>
    <property type="match status" value="1"/>
</dbReference>
<feature type="transmembrane region" description="Helical" evidence="6">
    <location>
        <begin position="56"/>
        <end position="78"/>
    </location>
</feature>
<comment type="caution">
    <text evidence="7">The sequence shown here is derived from an EMBL/GenBank/DDBJ whole genome shotgun (WGS) entry which is preliminary data.</text>
</comment>
<dbReference type="InterPro" id="IPR024923">
    <property type="entry name" value="PG_synth_SpoVB"/>
</dbReference>
<dbReference type="AlphaFoldDB" id="A0A9D1MJS4"/>
<keyword evidence="4 6" id="KW-1133">Transmembrane helix</keyword>
<organism evidence="7 8">
    <name type="scientific">Candidatus Coproplasma excrementigallinarum</name>
    <dbReference type="NCBI Taxonomy" id="2840747"/>
    <lineage>
        <taxon>Bacteria</taxon>
        <taxon>Bacillati</taxon>
        <taxon>Bacillota</taxon>
        <taxon>Clostridia</taxon>
        <taxon>Eubacteriales</taxon>
        <taxon>Candidatus Coproplasma</taxon>
    </lineage>
</organism>
<evidence type="ECO:0000256" key="5">
    <source>
        <dbReference type="ARBA" id="ARBA00023136"/>
    </source>
</evidence>
<dbReference type="PANTHER" id="PTHR30250:SF21">
    <property type="entry name" value="LIPID II FLIPPASE MURJ"/>
    <property type="match status" value="1"/>
</dbReference>
<gene>
    <name evidence="7" type="ORF">IAB69_02935</name>
</gene>
<reference evidence="7" key="1">
    <citation type="submission" date="2020-10" db="EMBL/GenBank/DDBJ databases">
        <authorList>
            <person name="Gilroy R."/>
        </authorList>
    </citation>
    <scope>NUCLEOTIDE SEQUENCE</scope>
    <source>
        <strain evidence="7">CHK195-12923</strain>
    </source>
</reference>
<feature type="transmembrane region" description="Helical" evidence="6">
    <location>
        <begin position="182"/>
        <end position="207"/>
    </location>
</feature>
<reference evidence="7" key="2">
    <citation type="journal article" date="2021" name="PeerJ">
        <title>Extensive microbial diversity within the chicken gut microbiome revealed by metagenomics and culture.</title>
        <authorList>
            <person name="Gilroy R."/>
            <person name="Ravi A."/>
            <person name="Getino M."/>
            <person name="Pursley I."/>
            <person name="Horton D.L."/>
            <person name="Alikhan N.F."/>
            <person name="Baker D."/>
            <person name="Gharbi K."/>
            <person name="Hall N."/>
            <person name="Watson M."/>
            <person name="Adriaenssens E.M."/>
            <person name="Foster-Nyarko E."/>
            <person name="Jarju S."/>
            <person name="Secka A."/>
            <person name="Antonio M."/>
            <person name="Oren A."/>
            <person name="Chaudhuri R.R."/>
            <person name="La Ragione R."/>
            <person name="Hildebrand F."/>
            <person name="Pallen M.J."/>
        </authorList>
    </citation>
    <scope>NUCLEOTIDE SEQUENCE</scope>
    <source>
        <strain evidence="7">CHK195-12923</strain>
    </source>
</reference>
<feature type="transmembrane region" description="Helical" evidence="6">
    <location>
        <begin position="90"/>
        <end position="107"/>
    </location>
</feature>
<evidence type="ECO:0000256" key="3">
    <source>
        <dbReference type="ARBA" id="ARBA00022692"/>
    </source>
</evidence>
<proteinExistence type="predicted"/>
<feature type="transmembrane region" description="Helical" evidence="6">
    <location>
        <begin position="15"/>
        <end position="36"/>
    </location>
</feature>
<evidence type="ECO:0000313" key="8">
    <source>
        <dbReference type="Proteomes" id="UP000824110"/>
    </source>
</evidence>
<feature type="transmembrane region" description="Helical" evidence="6">
    <location>
        <begin position="357"/>
        <end position="380"/>
    </location>
</feature>
<evidence type="ECO:0000313" key="7">
    <source>
        <dbReference type="EMBL" id="HIU61584.1"/>
    </source>
</evidence>
<dbReference type="EMBL" id="DVNE01000026">
    <property type="protein sequence ID" value="HIU61584.1"/>
    <property type="molecule type" value="Genomic_DNA"/>
</dbReference>
<protein>
    <submittedName>
        <fullName evidence="7">Polysaccharide biosynthesis protein</fullName>
    </submittedName>
</protein>
<evidence type="ECO:0000256" key="2">
    <source>
        <dbReference type="ARBA" id="ARBA00022475"/>
    </source>
</evidence>
<dbReference type="PANTHER" id="PTHR30250">
    <property type="entry name" value="PST FAMILY PREDICTED COLANIC ACID TRANSPORTER"/>
    <property type="match status" value="1"/>
</dbReference>
<dbReference type="PIRSF" id="PIRSF038958">
    <property type="entry name" value="PG_synth_SpoVB"/>
    <property type="match status" value="1"/>
</dbReference>
<keyword evidence="5 6" id="KW-0472">Membrane</keyword>
<feature type="transmembrane region" description="Helical" evidence="6">
    <location>
        <begin position="268"/>
        <end position="291"/>
    </location>
</feature>
<feature type="transmembrane region" description="Helical" evidence="6">
    <location>
        <begin position="392"/>
        <end position="410"/>
    </location>
</feature>
<dbReference type="InterPro" id="IPR002797">
    <property type="entry name" value="Polysacc_synth"/>
</dbReference>
<sequence>MPKYLKKFFGEKQSLIAGALIISAGGFLSKLLGAAYRIPLTNILGGEGMGIYQMVYPLYCILLTVSASGIPAGIARLISSGKAEGAERTAFALYGAIGAIGSVAMYLLARPLAAAQGEPAVELCCKLLSPAVFFVALLSVVRGYYQGRDNMVPTAFTEVCEQLIKVLAGIALALTFRNDLTLAVASTLFAVTISELISSVFAVALYRGERHSARRPLFRLSPVRTGQILRYTVPITFTAIAMPLSQLAESIVAVNLLRELTPEATALYGIFSGCAMTMINLPVSVTYGLAAASVPKISPLAASGKDSEAHALALRTLLITLGVAVPFAAGLFIFAPLSVTLIFRSLTEAQGALLIRLVRIMAVNAVTLSLVQTASACLTALGKPLRATVTQWAACILRVVLTAILIKFTSLSVSGAAVAANISFFVAAALNIWYIIPVGRSRRADVKAPQSQTACGGVYEDNAYRPRR</sequence>
<feature type="transmembrane region" description="Helical" evidence="6">
    <location>
        <begin position="127"/>
        <end position="145"/>
    </location>
</feature>
<keyword evidence="2" id="KW-1003">Cell membrane</keyword>
<feature type="transmembrane region" description="Helical" evidence="6">
    <location>
        <begin position="228"/>
        <end position="248"/>
    </location>
</feature>
<feature type="transmembrane region" description="Helical" evidence="6">
    <location>
        <begin position="312"/>
        <end position="337"/>
    </location>
</feature>
<keyword evidence="3 6" id="KW-0812">Transmembrane</keyword>
<evidence type="ECO:0000256" key="6">
    <source>
        <dbReference type="SAM" id="Phobius"/>
    </source>
</evidence>
<dbReference type="Proteomes" id="UP000824110">
    <property type="component" value="Unassembled WGS sequence"/>
</dbReference>
<dbReference type="GO" id="GO:0005886">
    <property type="term" value="C:plasma membrane"/>
    <property type="evidence" value="ECO:0007669"/>
    <property type="project" value="UniProtKB-SubCell"/>
</dbReference>